<dbReference type="CDD" id="cd00130">
    <property type="entry name" value="PAS"/>
    <property type="match status" value="1"/>
</dbReference>
<comment type="catalytic activity">
    <reaction evidence="1">
        <text>ATP + protein L-histidine = ADP + protein N-phospho-L-histidine.</text>
        <dbReference type="EC" id="2.7.13.3"/>
    </reaction>
</comment>
<dbReference type="SMART" id="SM00387">
    <property type="entry name" value="HATPase_c"/>
    <property type="match status" value="1"/>
</dbReference>
<dbReference type="NCBIfam" id="TIGR00229">
    <property type="entry name" value="sensory_box"/>
    <property type="match status" value="1"/>
</dbReference>
<feature type="domain" description="PAC" evidence="8">
    <location>
        <begin position="293"/>
        <end position="346"/>
    </location>
</feature>
<dbReference type="SUPFAM" id="SSF47384">
    <property type="entry name" value="Homodimeric domain of signal transducing histidine kinase"/>
    <property type="match status" value="1"/>
</dbReference>
<dbReference type="InterPro" id="IPR005467">
    <property type="entry name" value="His_kinase_dom"/>
</dbReference>
<dbReference type="InterPro" id="IPR035965">
    <property type="entry name" value="PAS-like_dom_sf"/>
</dbReference>
<proteinExistence type="predicted"/>
<dbReference type="Gene3D" id="3.30.450.20">
    <property type="entry name" value="PAS domain"/>
    <property type="match status" value="2"/>
</dbReference>
<dbReference type="SUPFAM" id="SSF55785">
    <property type="entry name" value="PYP-like sensor domain (PAS domain)"/>
    <property type="match status" value="2"/>
</dbReference>
<dbReference type="Proteomes" id="UP000256345">
    <property type="component" value="Unassembled WGS sequence"/>
</dbReference>
<dbReference type="PANTHER" id="PTHR43065">
    <property type="entry name" value="SENSOR HISTIDINE KINASE"/>
    <property type="match status" value="1"/>
</dbReference>
<dbReference type="InterPro" id="IPR003661">
    <property type="entry name" value="HisK_dim/P_dom"/>
</dbReference>
<feature type="domain" description="Histidine kinase" evidence="6">
    <location>
        <begin position="512"/>
        <end position="757"/>
    </location>
</feature>
<dbReference type="InterPro" id="IPR003594">
    <property type="entry name" value="HATPase_dom"/>
</dbReference>
<dbReference type="InterPro" id="IPR000700">
    <property type="entry name" value="PAS-assoc_C"/>
</dbReference>
<evidence type="ECO:0000256" key="4">
    <source>
        <dbReference type="SAM" id="Coils"/>
    </source>
</evidence>
<comment type="caution">
    <text evidence="9">The sequence shown here is derived from an EMBL/GenBank/DDBJ whole genome shotgun (WGS) entry which is preliminary data.</text>
</comment>
<dbReference type="Pfam" id="PF08447">
    <property type="entry name" value="PAS_3"/>
    <property type="match status" value="1"/>
</dbReference>
<evidence type="ECO:0000259" key="7">
    <source>
        <dbReference type="PROSITE" id="PS50112"/>
    </source>
</evidence>
<feature type="region of interest" description="Disordered" evidence="5">
    <location>
        <begin position="1"/>
        <end position="24"/>
    </location>
</feature>
<dbReference type="InterPro" id="IPR000014">
    <property type="entry name" value="PAS"/>
</dbReference>
<reference evidence="9 10" key="1">
    <citation type="submission" date="2018-08" db="EMBL/GenBank/DDBJ databases">
        <title>Genomic Encyclopedia of Archaeal and Bacterial Type Strains, Phase II (KMG-II): from individual species to whole genera.</title>
        <authorList>
            <person name="Goeker M."/>
        </authorList>
    </citation>
    <scope>NUCLEOTIDE SEQUENCE [LARGE SCALE GENOMIC DNA]</scope>
    <source>
        <strain evidence="9 10">DSM 2261</strain>
    </source>
</reference>
<dbReference type="PROSITE" id="PS50113">
    <property type="entry name" value="PAC"/>
    <property type="match status" value="1"/>
</dbReference>
<feature type="coiled-coil region" evidence="4">
    <location>
        <begin position="455"/>
        <end position="503"/>
    </location>
</feature>
<dbReference type="InterPro" id="IPR013655">
    <property type="entry name" value="PAS_fold_3"/>
</dbReference>
<dbReference type="Pfam" id="PF02518">
    <property type="entry name" value="HATPase_c"/>
    <property type="match status" value="1"/>
</dbReference>
<dbReference type="Gene3D" id="3.30.565.10">
    <property type="entry name" value="Histidine kinase-like ATPase, C-terminal domain"/>
    <property type="match status" value="1"/>
</dbReference>
<keyword evidence="10" id="KW-1185">Reference proteome</keyword>
<keyword evidence="3" id="KW-0597">Phosphoprotein</keyword>
<accession>A0ABX9K882</accession>
<gene>
    <name evidence="9" type="ORF">ATI61_102233</name>
</gene>
<dbReference type="EMBL" id="QUMU01000002">
    <property type="protein sequence ID" value="REG35860.1"/>
    <property type="molecule type" value="Genomic_DNA"/>
</dbReference>
<dbReference type="InterPro" id="IPR004358">
    <property type="entry name" value="Sig_transdc_His_kin-like_C"/>
</dbReference>
<dbReference type="InterPro" id="IPR036890">
    <property type="entry name" value="HATPase_C_sf"/>
</dbReference>
<dbReference type="PROSITE" id="PS50112">
    <property type="entry name" value="PAS"/>
    <property type="match status" value="1"/>
</dbReference>
<dbReference type="EC" id="2.7.13.3" evidence="2"/>
<evidence type="ECO:0000256" key="2">
    <source>
        <dbReference type="ARBA" id="ARBA00012438"/>
    </source>
</evidence>
<dbReference type="InterPro" id="IPR001610">
    <property type="entry name" value="PAC"/>
</dbReference>
<dbReference type="SUPFAM" id="SSF55874">
    <property type="entry name" value="ATPase domain of HSP90 chaperone/DNA topoisomerase II/histidine kinase"/>
    <property type="match status" value="1"/>
</dbReference>
<evidence type="ECO:0000256" key="1">
    <source>
        <dbReference type="ARBA" id="ARBA00000085"/>
    </source>
</evidence>
<keyword evidence="4" id="KW-0175">Coiled coil</keyword>
<evidence type="ECO:0000256" key="3">
    <source>
        <dbReference type="ARBA" id="ARBA00022553"/>
    </source>
</evidence>
<evidence type="ECO:0000259" key="6">
    <source>
        <dbReference type="PROSITE" id="PS50109"/>
    </source>
</evidence>
<sequence length="758" mass="83727">MASLPQGPAPVSRESSGVTIGGESSAEEKLRASNALLRAISSAQADFIRGGEPRDLLHRLLAVVLELTGSTSGVIGEVLAGTSAPASLRLLASVPREDDGTTWELGATRDAPAQEPGSLRAIAGAVFTSGAPVQGGGPGARHTFLGLPLESGGERVGLVGLAQRPGGYDAGLIDFLQPFLTACGDLLAGGRNEQRRRRAEQELRQTQEASAERVRLLAERLRLMMDSVQDGLWDLDMTTGRLFANRAWMGMLGYAEGELEHTQGTWMSLCHPEDAEETERLVQEHLKGAIALVEREQRMRRKDGGWSWVLTRARVVARDEQGRPLRMVGTNVDITTQKRTEERLRALIRTLPDIVLRQSADGTYLDYHAPKPEDLAVPPEKLIGSNMREAPFPASLLDKMFMHLGRAIREGTLEVFDYALEMPEGREYYEARIRRSGSDEAVSIIRNITERKLFESRLLQQEEELRRHRDSLEELVRNRSEKLLKATIELEEQQAQLIQAEKMASLGQMAAGVAHEINNPVSYVMSNLGTLDQYVSSLSPLLQLQRELLSNPGGSLTEQLERMAELWKQEEVDYLLSDMPELIEESLAGTRRIKEIAASLRSFAREDTGEPQLVDVNTELASTLKIVWNELKYKCEVKRDFGPLPPVSCHPTQISQVFTNLLVNAAHAIETRGEIRIRTRQEGSEVVVEIADTGKGMTQETLSKLFTPFFTTKPRGQGTGLGLSVSYGIIAKHKGRIDVQSQPGQGSTFTIRLPAAQR</sequence>
<dbReference type="SMART" id="SM00086">
    <property type="entry name" value="PAC"/>
    <property type="match status" value="1"/>
</dbReference>
<dbReference type="SMART" id="SM00091">
    <property type="entry name" value="PAS"/>
    <property type="match status" value="2"/>
</dbReference>
<evidence type="ECO:0000313" key="9">
    <source>
        <dbReference type="EMBL" id="REG35860.1"/>
    </source>
</evidence>
<dbReference type="PROSITE" id="PS50109">
    <property type="entry name" value="HIS_KIN"/>
    <property type="match status" value="1"/>
</dbReference>
<evidence type="ECO:0000313" key="10">
    <source>
        <dbReference type="Proteomes" id="UP000256345"/>
    </source>
</evidence>
<dbReference type="PRINTS" id="PR00344">
    <property type="entry name" value="BCTRLSENSOR"/>
</dbReference>
<dbReference type="PANTHER" id="PTHR43065:SF50">
    <property type="entry name" value="HISTIDINE KINASE"/>
    <property type="match status" value="1"/>
</dbReference>
<dbReference type="CDD" id="cd00082">
    <property type="entry name" value="HisKA"/>
    <property type="match status" value="1"/>
</dbReference>
<evidence type="ECO:0000259" key="8">
    <source>
        <dbReference type="PROSITE" id="PS50113"/>
    </source>
</evidence>
<organism evidence="9 10">
    <name type="scientific">Archangium gephyra</name>
    <dbReference type="NCBI Taxonomy" id="48"/>
    <lineage>
        <taxon>Bacteria</taxon>
        <taxon>Pseudomonadati</taxon>
        <taxon>Myxococcota</taxon>
        <taxon>Myxococcia</taxon>
        <taxon>Myxococcales</taxon>
        <taxon>Cystobacterineae</taxon>
        <taxon>Archangiaceae</taxon>
        <taxon>Archangium</taxon>
    </lineage>
</organism>
<feature type="domain" description="PAS" evidence="7">
    <location>
        <begin position="217"/>
        <end position="289"/>
    </location>
</feature>
<protein>
    <recommendedName>
        <fullName evidence="2">histidine kinase</fullName>
        <ecNumber evidence="2">2.7.13.3</ecNumber>
    </recommendedName>
</protein>
<evidence type="ECO:0000256" key="5">
    <source>
        <dbReference type="SAM" id="MobiDB-lite"/>
    </source>
</evidence>
<name>A0ABX9K882_9BACT</name>
<dbReference type="Gene3D" id="1.10.287.130">
    <property type="match status" value="1"/>
</dbReference>
<dbReference type="InterPro" id="IPR036097">
    <property type="entry name" value="HisK_dim/P_sf"/>
</dbReference>